<gene>
    <name evidence="1" type="ORF">ACFO5S_00495</name>
</gene>
<evidence type="ECO:0000313" key="1">
    <source>
        <dbReference type="EMBL" id="MFC4745903.1"/>
    </source>
</evidence>
<evidence type="ECO:0008006" key="3">
    <source>
        <dbReference type="Google" id="ProtNLM"/>
    </source>
</evidence>
<dbReference type="EMBL" id="JBHSGV010000001">
    <property type="protein sequence ID" value="MFC4745903.1"/>
    <property type="molecule type" value="Genomic_DNA"/>
</dbReference>
<accession>A0ABV9PAZ2</accession>
<name>A0ABV9PAZ2_9FLAO</name>
<organism evidence="1 2">
    <name type="scientific">Flavobacterium branchiicola</name>
    <dbReference type="NCBI Taxonomy" id="1114875"/>
    <lineage>
        <taxon>Bacteria</taxon>
        <taxon>Pseudomonadati</taxon>
        <taxon>Bacteroidota</taxon>
        <taxon>Flavobacteriia</taxon>
        <taxon>Flavobacteriales</taxon>
        <taxon>Flavobacteriaceae</taxon>
        <taxon>Flavobacterium</taxon>
    </lineage>
</organism>
<keyword evidence="2" id="KW-1185">Reference proteome</keyword>
<evidence type="ECO:0000313" key="2">
    <source>
        <dbReference type="Proteomes" id="UP001595935"/>
    </source>
</evidence>
<proteinExistence type="predicted"/>
<protein>
    <recommendedName>
        <fullName evidence="3">Glycosyl transferase family 2</fullName>
    </recommendedName>
</protein>
<comment type="caution">
    <text evidence="1">The sequence shown here is derived from an EMBL/GenBank/DDBJ whole genome shotgun (WGS) entry which is preliminary data.</text>
</comment>
<reference evidence="2" key="1">
    <citation type="journal article" date="2019" name="Int. J. Syst. Evol. Microbiol.">
        <title>The Global Catalogue of Microorganisms (GCM) 10K type strain sequencing project: providing services to taxonomists for standard genome sequencing and annotation.</title>
        <authorList>
            <consortium name="The Broad Institute Genomics Platform"/>
            <consortium name="The Broad Institute Genome Sequencing Center for Infectious Disease"/>
            <person name="Wu L."/>
            <person name="Ma J."/>
        </authorList>
    </citation>
    <scope>NUCLEOTIDE SEQUENCE [LARGE SCALE GENOMIC DNA]</scope>
    <source>
        <strain evidence="2">WYCCWR 13023</strain>
    </source>
</reference>
<dbReference type="Proteomes" id="UP001595935">
    <property type="component" value="Unassembled WGS sequence"/>
</dbReference>
<dbReference type="RefSeq" id="WP_213255157.1">
    <property type="nucleotide sequence ID" value="NZ_JAGYWA010000001.1"/>
</dbReference>
<sequence>MMIVKVGYLISYDYDYLKYSLPQIYENNKVQEIILVIDKDRLTWSGNKFEIPNDFFEWIKAIDVQRKITILEDSFCDTSLSPMINETIERNYLYSKMGKCDWYIQLDCDEYFINFSSFINELEKIYLEKNKTLNQISVTVRFANLFKKIEKGFLVISPVKENCWVATSNPICYYGRVNEDNEKMESDAILVHQSWAREEAEIYQKITNWGHKNDFNSESYFKLWKSIDDHNYKYIQNFHPLKNNNGIWNELKLLSIESIDDLLQFNENQIRRIFDKRKIL</sequence>